<dbReference type="AlphaFoldDB" id="A0A9P8K452"/>
<proteinExistence type="predicted"/>
<feature type="non-terminal residue" evidence="2">
    <location>
        <position position="1"/>
    </location>
</feature>
<feature type="compositionally biased region" description="Basic and acidic residues" evidence="1">
    <location>
        <begin position="718"/>
        <end position="729"/>
    </location>
</feature>
<gene>
    <name evidence="2" type="ORF">KCV03_g6762</name>
</gene>
<feature type="region of interest" description="Disordered" evidence="1">
    <location>
        <begin position="718"/>
        <end position="781"/>
    </location>
</feature>
<name>A0A9P8K452_AURME</name>
<protein>
    <submittedName>
        <fullName evidence="2">Uncharacterized protein</fullName>
    </submittedName>
</protein>
<dbReference type="OrthoDB" id="2922289at2759"/>
<reference evidence="2" key="1">
    <citation type="journal article" date="2021" name="J Fungi (Basel)">
        <title>Virulence traits and population genomics of the black yeast Aureobasidium melanogenum.</title>
        <authorList>
            <person name="Cernosa A."/>
            <person name="Sun X."/>
            <person name="Gostincar C."/>
            <person name="Fang C."/>
            <person name="Gunde-Cimerman N."/>
            <person name="Song Z."/>
        </authorList>
    </citation>
    <scope>NUCLEOTIDE SEQUENCE</scope>
    <source>
        <strain evidence="2">EXF-8016</strain>
    </source>
</reference>
<dbReference type="PANTHER" id="PTHR40788:SF2">
    <property type="entry name" value="CLR5 DOMAIN-CONTAINING PROTEIN"/>
    <property type="match status" value="1"/>
</dbReference>
<dbReference type="EMBL" id="JAHFYH010000052">
    <property type="protein sequence ID" value="KAH0217967.1"/>
    <property type="molecule type" value="Genomic_DNA"/>
</dbReference>
<reference evidence="2" key="2">
    <citation type="submission" date="2021-08" db="EMBL/GenBank/DDBJ databases">
        <authorList>
            <person name="Gostincar C."/>
            <person name="Sun X."/>
            <person name="Song Z."/>
            <person name="Gunde-Cimerman N."/>
        </authorList>
    </citation>
    <scope>NUCLEOTIDE SEQUENCE</scope>
    <source>
        <strain evidence="2">EXF-8016</strain>
    </source>
</reference>
<organism evidence="2 3">
    <name type="scientific">Aureobasidium melanogenum</name>
    <name type="common">Aureobasidium pullulans var. melanogenum</name>
    <dbReference type="NCBI Taxonomy" id="46634"/>
    <lineage>
        <taxon>Eukaryota</taxon>
        <taxon>Fungi</taxon>
        <taxon>Dikarya</taxon>
        <taxon>Ascomycota</taxon>
        <taxon>Pezizomycotina</taxon>
        <taxon>Dothideomycetes</taxon>
        <taxon>Dothideomycetidae</taxon>
        <taxon>Dothideales</taxon>
        <taxon>Saccotheciaceae</taxon>
        <taxon>Aureobasidium</taxon>
    </lineage>
</organism>
<comment type="caution">
    <text evidence="2">The sequence shown here is derived from an EMBL/GenBank/DDBJ whole genome shotgun (WGS) entry which is preliminary data.</text>
</comment>
<dbReference type="Proteomes" id="UP000767238">
    <property type="component" value="Unassembled WGS sequence"/>
</dbReference>
<evidence type="ECO:0000313" key="2">
    <source>
        <dbReference type="EMBL" id="KAH0217967.1"/>
    </source>
</evidence>
<evidence type="ECO:0000256" key="1">
    <source>
        <dbReference type="SAM" id="MobiDB-lite"/>
    </source>
</evidence>
<accession>A0A9P8K452</accession>
<sequence length="862" mass="99692">MPSITELNLNSHKKHPRLSRMWRVRDTLYRRKIAKKVINFKYEDDQTPPLGAVIDKNDPPPNPFDCEDDQCGECFPQFFPATTIVNDSIAQQTMSNLRETIQENMAFLRDALTAHADFVVTRWRKKSRDKRFAVLEAHSALYPKKWAAIHLLNAVNYPHSEEEHVYYTALRREVIAIHSTGEVKQVRRPPHPRDPEGVVNRFRDTWFLPYLDAETLSEDPLLLLALLHHRTVNEPEKWISFDSANVVLAECFGPIDHVFNAQCVVVQGPDYGKLVKWSAQQMHRREIMGFTKAYFVFTAQNRIIALLRRVVSGLLAEANEAPIYGIHPKWSQLIDTDFSRFGTTSGWSTDSIKPFSAPPSFNPKEVIELITSRHRAVRDEIELLQTDPAYVQFCVRELASAHFFETWSGSDRWPYFVDQLFLIPLRREMYWRQLVNESKRMGEWLQAVQDSPSDTEAIAEYEHMLYTVWDLCLETFAVFENGVKGSLLYQRGFEKNLDIQGDGKLDKFNRKFSEDDYFPNDMLYWAVSSLGHDKYRPLSMDPSLNLAIIDHLCRTDRKEAARVSQSLLVQISDMAVLFEMMSSINLRSYREVPIDRKHTNKLLKEEHRDEFIKKINAPFADQEIGDKLGEFLERACTQYPWPRGRKSQEWLWEAEAAQEALDVFWSEMRTIWTRKLRREGKVAELYIKEDIDGLMRFSQGEKHLEELAAQREYVRRQLERSTKQTHDVDATPQTFWGEDTGSPSSITPIPRKTRTRSPPRLSEGTQSPTRAIESPATPTPQPEQIKIAVRRDNIAIFKAMFPNTGEDSSRSFAWQHFLAAMTDAGFSILQSQGSAVTLKLERTKGVNTIVVHRPHPVATISK</sequence>
<dbReference type="PANTHER" id="PTHR40788">
    <property type="entry name" value="CLR5 DOMAIN-CONTAINING PROTEIN-RELATED"/>
    <property type="match status" value="1"/>
</dbReference>
<evidence type="ECO:0000313" key="3">
    <source>
        <dbReference type="Proteomes" id="UP000767238"/>
    </source>
</evidence>